<dbReference type="Proteomes" id="UP000268313">
    <property type="component" value="Unassembled WGS sequence"/>
</dbReference>
<feature type="transmembrane region" description="Helical" evidence="1">
    <location>
        <begin position="320"/>
        <end position="341"/>
    </location>
</feature>
<evidence type="ECO:0000313" key="3">
    <source>
        <dbReference type="Proteomes" id="UP000268313"/>
    </source>
</evidence>
<dbReference type="EMBL" id="RAWE01000077">
    <property type="protein sequence ID" value="RKH01185.1"/>
    <property type="molecule type" value="Genomic_DNA"/>
</dbReference>
<feature type="transmembrane region" description="Helical" evidence="1">
    <location>
        <begin position="81"/>
        <end position="102"/>
    </location>
</feature>
<keyword evidence="1" id="KW-0472">Membrane</keyword>
<feature type="transmembrane region" description="Helical" evidence="1">
    <location>
        <begin position="135"/>
        <end position="154"/>
    </location>
</feature>
<evidence type="ECO:0000313" key="2">
    <source>
        <dbReference type="EMBL" id="RKH01185.1"/>
    </source>
</evidence>
<dbReference type="OrthoDB" id="140980at2"/>
<comment type="caution">
    <text evidence="2">The sequence shown here is derived from an EMBL/GenBank/DDBJ whole genome shotgun (WGS) entry which is preliminary data.</text>
</comment>
<accession>A0A3A8KA09</accession>
<dbReference type="AlphaFoldDB" id="A0A3A8KA09"/>
<feature type="transmembrane region" description="Helical" evidence="1">
    <location>
        <begin position="175"/>
        <end position="195"/>
    </location>
</feature>
<dbReference type="PANTHER" id="PTHR43044:SF1">
    <property type="entry name" value="QUINOL:CYTOCHROME C OXIDOREDUCTASE QUINONE-BINDING SUBUNIT 2"/>
    <property type="match status" value="1"/>
</dbReference>
<sequence>MTPPVLPRFEGGQRARVLSAALGVVGLAATALGAFRDVREALAGYLFGFTYWLGLCLGALLLLAIFHAAKARWPVVLRRALEVTAATAPLFLLLFVPLALGLRHLYPWVEPSADLGEHTRHVLEHRRPYNNVPFFLARAVLYFLIWGGVSHLLHRWSVRQDSTGDVRWTLWQRRLGGGALPALALTFSFMTLDWMMSLEATWQSTVYAVHVFSGAFVGALALMIIAGTATRDTQHFGRLLSPGHYHRLGTLLFAFVCFWAYIAYSQFMLMWVAALPEEVGWYRVRMGDGWGTLSLALVLGHFVLPFALLLSRELKSRPRVLGAVALWLLAMHAVDVAWLLFPSLYPGQVFIPWTAFTAWVGVGGLSVAAALWLARGTYPVPVGDPYLVHSLQVRPP</sequence>
<evidence type="ECO:0008006" key="4">
    <source>
        <dbReference type="Google" id="ProtNLM"/>
    </source>
</evidence>
<protein>
    <recommendedName>
        <fullName evidence="4">Quinol:cytochrome C oxidoreductase</fullName>
    </recommendedName>
</protein>
<feature type="transmembrane region" description="Helical" evidence="1">
    <location>
        <begin position="353"/>
        <end position="374"/>
    </location>
</feature>
<dbReference type="RefSeq" id="WP_120604376.1">
    <property type="nucleotide sequence ID" value="NZ_RAWE01000077.1"/>
</dbReference>
<keyword evidence="1" id="KW-1133">Transmembrane helix</keyword>
<gene>
    <name evidence="2" type="ORF">D7X32_21195</name>
</gene>
<reference evidence="3" key="1">
    <citation type="submission" date="2018-09" db="EMBL/GenBank/DDBJ databases">
        <authorList>
            <person name="Livingstone P.G."/>
            <person name="Whitworth D.E."/>
        </authorList>
    </citation>
    <scope>NUCLEOTIDE SEQUENCE [LARGE SCALE GENOMIC DNA]</scope>
    <source>
        <strain evidence="3">CA043D</strain>
    </source>
</reference>
<feature type="transmembrane region" description="Helical" evidence="1">
    <location>
        <begin position="49"/>
        <end position="69"/>
    </location>
</feature>
<feature type="transmembrane region" description="Helical" evidence="1">
    <location>
        <begin position="207"/>
        <end position="227"/>
    </location>
</feature>
<proteinExistence type="predicted"/>
<name>A0A3A8KA09_9BACT</name>
<keyword evidence="1" id="KW-0812">Transmembrane</keyword>
<dbReference type="PANTHER" id="PTHR43044">
    <property type="match status" value="1"/>
</dbReference>
<feature type="transmembrane region" description="Helical" evidence="1">
    <location>
        <begin position="289"/>
        <end position="308"/>
    </location>
</feature>
<evidence type="ECO:0000256" key="1">
    <source>
        <dbReference type="SAM" id="Phobius"/>
    </source>
</evidence>
<keyword evidence="3" id="KW-1185">Reference proteome</keyword>
<organism evidence="2 3">
    <name type="scientific">Corallococcus carmarthensis</name>
    <dbReference type="NCBI Taxonomy" id="2316728"/>
    <lineage>
        <taxon>Bacteria</taxon>
        <taxon>Pseudomonadati</taxon>
        <taxon>Myxococcota</taxon>
        <taxon>Myxococcia</taxon>
        <taxon>Myxococcales</taxon>
        <taxon>Cystobacterineae</taxon>
        <taxon>Myxococcaceae</taxon>
        <taxon>Corallococcus</taxon>
    </lineage>
</organism>
<feature type="transmembrane region" description="Helical" evidence="1">
    <location>
        <begin position="248"/>
        <end position="269"/>
    </location>
</feature>